<organism evidence="1 2">
    <name type="scientific">Lonsdalea iberica</name>
    <dbReference type="NCBI Taxonomy" id="1082703"/>
    <lineage>
        <taxon>Bacteria</taxon>
        <taxon>Pseudomonadati</taxon>
        <taxon>Pseudomonadota</taxon>
        <taxon>Gammaproteobacteria</taxon>
        <taxon>Enterobacterales</taxon>
        <taxon>Pectobacteriaceae</taxon>
        <taxon>Lonsdalea</taxon>
    </lineage>
</organism>
<dbReference type="Proteomes" id="UP000194020">
    <property type="component" value="Unassembled WGS sequence"/>
</dbReference>
<evidence type="ECO:0000313" key="2">
    <source>
        <dbReference type="Proteomes" id="UP000194020"/>
    </source>
</evidence>
<protein>
    <submittedName>
        <fullName evidence="1">Uncharacterized protein</fullName>
    </submittedName>
</protein>
<proteinExistence type="predicted"/>
<dbReference type="AlphaFoldDB" id="A0A1X3RYQ9"/>
<gene>
    <name evidence="1" type="ORF">AU511_04600</name>
</gene>
<comment type="caution">
    <text evidence="1">The sequence shown here is derived from an EMBL/GenBank/DDBJ whole genome shotgun (WGS) entry which is preliminary data.</text>
</comment>
<accession>A0A1X3RYQ9</accession>
<evidence type="ECO:0000313" key="1">
    <source>
        <dbReference type="EMBL" id="OSN07270.1"/>
    </source>
</evidence>
<name>A0A1X3RYQ9_9GAMM</name>
<reference evidence="1 2" key="1">
    <citation type="submission" date="2016-02" db="EMBL/GenBank/DDBJ databases">
        <title>Species-wide whole genome sequencing reveals diversity, host range in Lonsdalea quercina.</title>
        <authorList>
            <person name="Li Y."/>
        </authorList>
    </citation>
    <scope>NUCLEOTIDE SEQUENCE [LARGE SCALE GENOMIC DNA]</scope>
    <source>
        <strain evidence="1 2">LMG 26264</strain>
    </source>
</reference>
<sequence length="63" mass="6943">MSSLCFTCLASGNSRLYAAKRLIRLVAQAALDVEQQVDNIGVGHTLLFCNNLIYQLINVSESR</sequence>
<dbReference type="EMBL" id="LUTP01000008">
    <property type="protein sequence ID" value="OSN07270.1"/>
    <property type="molecule type" value="Genomic_DNA"/>
</dbReference>